<dbReference type="RefSeq" id="WP_380095653.1">
    <property type="nucleotide sequence ID" value="NZ_JBHRYD010000001.1"/>
</dbReference>
<dbReference type="Pfam" id="PF01547">
    <property type="entry name" value="SBP_bac_1"/>
    <property type="match status" value="1"/>
</dbReference>
<evidence type="ECO:0000256" key="1">
    <source>
        <dbReference type="ARBA" id="ARBA00022729"/>
    </source>
</evidence>
<accession>A0ABV7X285</accession>
<name>A0ABV7X285_9HYPH</name>
<gene>
    <name evidence="4" type="ORF">ACFOOL_05605</name>
</gene>
<dbReference type="PANTHER" id="PTHR30006">
    <property type="entry name" value="THIAMINE-BINDING PERIPLASMIC PROTEIN-RELATED"/>
    <property type="match status" value="1"/>
</dbReference>
<feature type="chain" id="PRO_5046398561" evidence="3">
    <location>
        <begin position="25"/>
        <end position="341"/>
    </location>
</feature>
<keyword evidence="5" id="KW-1185">Reference proteome</keyword>
<feature type="signal peptide" evidence="3">
    <location>
        <begin position="1"/>
        <end position="24"/>
    </location>
</feature>
<dbReference type="Gene3D" id="3.40.190.10">
    <property type="entry name" value="Periplasmic binding protein-like II"/>
    <property type="match status" value="2"/>
</dbReference>
<dbReference type="InterPro" id="IPR006059">
    <property type="entry name" value="SBP"/>
</dbReference>
<proteinExistence type="predicted"/>
<comment type="caution">
    <text evidence="4">The sequence shown here is derived from an EMBL/GenBank/DDBJ whole genome shotgun (WGS) entry which is preliminary data.</text>
</comment>
<dbReference type="EMBL" id="JBHRYD010000001">
    <property type="protein sequence ID" value="MFC3704230.1"/>
    <property type="molecule type" value="Genomic_DNA"/>
</dbReference>
<evidence type="ECO:0000256" key="3">
    <source>
        <dbReference type="SAM" id="SignalP"/>
    </source>
</evidence>
<reference evidence="5" key="1">
    <citation type="journal article" date="2019" name="Int. J. Syst. Evol. Microbiol.">
        <title>The Global Catalogue of Microorganisms (GCM) 10K type strain sequencing project: providing services to taxonomists for standard genome sequencing and annotation.</title>
        <authorList>
            <consortium name="The Broad Institute Genomics Platform"/>
            <consortium name="The Broad Institute Genome Sequencing Center for Infectious Disease"/>
            <person name="Wu L."/>
            <person name="Ma J."/>
        </authorList>
    </citation>
    <scope>NUCLEOTIDE SEQUENCE [LARGE SCALE GENOMIC DNA]</scope>
    <source>
        <strain evidence="5">KCTC 42281</strain>
    </source>
</reference>
<organism evidence="4 5">
    <name type="scientific">Devosia honganensis</name>
    <dbReference type="NCBI Taxonomy" id="1610527"/>
    <lineage>
        <taxon>Bacteria</taxon>
        <taxon>Pseudomonadati</taxon>
        <taxon>Pseudomonadota</taxon>
        <taxon>Alphaproteobacteria</taxon>
        <taxon>Hyphomicrobiales</taxon>
        <taxon>Devosiaceae</taxon>
        <taxon>Devosia</taxon>
    </lineage>
</organism>
<keyword evidence="1 3" id="KW-0732">Signal</keyword>
<dbReference type="SUPFAM" id="SSF53850">
    <property type="entry name" value="Periplasmic binding protein-like II"/>
    <property type="match status" value="1"/>
</dbReference>
<dbReference type="Proteomes" id="UP001595613">
    <property type="component" value="Unassembled WGS sequence"/>
</dbReference>
<protein>
    <submittedName>
        <fullName evidence="4">ABC transporter substrate-binding protein</fullName>
    </submittedName>
</protein>
<sequence>MKSASLPIAFAAFASLAQIGGALAQSPEDILAAAKAEGEVLVYTSSPDAEMEAKIAAFEASFPEIRVTHIRLPSGQLFTRFISEHDAGVTQADLLAAHSSALFQERPELFVPLTPENLPVLGEQQIIVTPENASYQIFSNDIQLVTYNTDTVSQDDLDAHLASWEDLADPRWKNKVALVDPRNSANQVSFLLNMERLYGDEWFTGFMANEPEIVGTASSASQQVAAGAFDILVPTIPSQSAAVREQGAPIGMYSPEGLSHVTSAGFAVPEGAAHKNAALVFANWLLSPEAQVIQCEFSGVPNIGIEDAACAKLLPEEFTPARDVIPAEDAERVFGLVGLQP</sequence>
<evidence type="ECO:0000256" key="2">
    <source>
        <dbReference type="ARBA" id="ARBA00022764"/>
    </source>
</evidence>
<evidence type="ECO:0000313" key="5">
    <source>
        <dbReference type="Proteomes" id="UP001595613"/>
    </source>
</evidence>
<keyword evidence="2" id="KW-0574">Periplasm</keyword>
<evidence type="ECO:0000313" key="4">
    <source>
        <dbReference type="EMBL" id="MFC3704230.1"/>
    </source>
</evidence>